<evidence type="ECO:0000313" key="2">
    <source>
        <dbReference type="EMBL" id="MSS13882.1"/>
    </source>
</evidence>
<organism evidence="2 3">
    <name type="scientific">Porcincola intestinalis</name>
    <dbReference type="NCBI Taxonomy" id="2606632"/>
    <lineage>
        <taxon>Bacteria</taxon>
        <taxon>Bacillati</taxon>
        <taxon>Bacillota</taxon>
        <taxon>Clostridia</taxon>
        <taxon>Lachnospirales</taxon>
        <taxon>Lachnospiraceae</taxon>
        <taxon>Porcincola</taxon>
    </lineage>
</organism>
<dbReference type="AlphaFoldDB" id="A0A6L5X686"/>
<feature type="compositionally biased region" description="Basic and acidic residues" evidence="1">
    <location>
        <begin position="165"/>
        <end position="184"/>
    </location>
</feature>
<dbReference type="EMBL" id="VULZ01000002">
    <property type="protein sequence ID" value="MSS13882.1"/>
    <property type="molecule type" value="Genomic_DNA"/>
</dbReference>
<evidence type="ECO:0000313" key="3">
    <source>
        <dbReference type="Proteomes" id="UP000481852"/>
    </source>
</evidence>
<dbReference type="InterPro" id="IPR022595">
    <property type="entry name" value="Enc34_ssDNA-bd"/>
</dbReference>
<evidence type="ECO:0000256" key="1">
    <source>
        <dbReference type="SAM" id="MobiDB-lite"/>
    </source>
</evidence>
<dbReference type="Proteomes" id="UP000481852">
    <property type="component" value="Unassembled WGS sequence"/>
</dbReference>
<dbReference type="InterPro" id="IPR012340">
    <property type="entry name" value="NA-bd_OB-fold"/>
</dbReference>
<protein>
    <submittedName>
        <fullName evidence="2">DUF2815 family protein</fullName>
    </submittedName>
</protein>
<feature type="region of interest" description="Disordered" evidence="1">
    <location>
        <begin position="150"/>
        <end position="184"/>
    </location>
</feature>
<accession>A0A6L5X686</accession>
<sequence length="184" mass="20462">MLTNVRISYAHIWEPRPVNDSEAKYSLSAIIPKDNVELLSEIQRAIGAAAEAGKTRRWNGTIPDDLVMPLHDGDEERPDDENYAGAMYLNARSSEPPQIVDRYVRRIEDPMDVYSGCYCNVTVTFFPYSSKDGNGIGVGLGNVQKIRDGEHMTGKASAESDFDSLEDRNGEGEGDNPFEKPDFI</sequence>
<reference evidence="2 3" key="1">
    <citation type="submission" date="2019-08" db="EMBL/GenBank/DDBJ databases">
        <title>In-depth cultivation of the pig gut microbiome towards novel bacterial diversity and tailored functional studies.</title>
        <authorList>
            <person name="Wylensek D."/>
            <person name="Hitch T.C.A."/>
            <person name="Clavel T."/>
        </authorList>
    </citation>
    <scope>NUCLEOTIDE SEQUENCE [LARGE SCALE GENOMIC DNA]</scope>
    <source>
        <strain evidence="2 3">Oil+RF-744-WCA-WT-11</strain>
    </source>
</reference>
<gene>
    <name evidence="2" type="ORF">FYJ35_02295</name>
</gene>
<proteinExistence type="predicted"/>
<dbReference type="SUPFAM" id="SSF50249">
    <property type="entry name" value="Nucleic acid-binding proteins"/>
    <property type="match status" value="1"/>
</dbReference>
<dbReference type="Gene3D" id="2.40.50.140">
    <property type="entry name" value="Nucleic acid-binding proteins"/>
    <property type="match status" value="1"/>
</dbReference>
<comment type="caution">
    <text evidence="2">The sequence shown here is derived from an EMBL/GenBank/DDBJ whole genome shotgun (WGS) entry which is preliminary data.</text>
</comment>
<name>A0A6L5X686_9FIRM</name>
<keyword evidence="3" id="KW-1185">Reference proteome</keyword>
<dbReference type="Pfam" id="PF10991">
    <property type="entry name" value="Enc34_ssDNA-bd"/>
    <property type="match status" value="1"/>
</dbReference>